<protein>
    <submittedName>
        <fullName evidence="1">Uncharacterized protein</fullName>
    </submittedName>
</protein>
<evidence type="ECO:0000313" key="2">
    <source>
        <dbReference type="Proteomes" id="UP000464620"/>
    </source>
</evidence>
<evidence type="ECO:0000313" key="1">
    <source>
        <dbReference type="EMBL" id="QHN77873.1"/>
    </source>
</evidence>
<reference evidence="1 2" key="1">
    <citation type="submission" date="2020-01" db="EMBL/GenBank/DDBJ databases">
        <title>Genome sequence of Arachis hypogaea, cultivar Shitouqi.</title>
        <authorList>
            <person name="Zhuang W."/>
            <person name="Chen H."/>
            <person name="Varshney R."/>
            <person name="Wang D."/>
            <person name="Ming R."/>
        </authorList>
    </citation>
    <scope>NUCLEOTIDE SEQUENCE [LARGE SCALE GENOMIC DNA]</scope>
    <source>
        <tissue evidence="1">Young leaf</tissue>
    </source>
</reference>
<gene>
    <name evidence="1" type="ORF">DS421_19g656630</name>
</gene>
<proteinExistence type="predicted"/>
<dbReference type="EMBL" id="CP031001">
    <property type="protein sequence ID" value="QHN77873.1"/>
    <property type="molecule type" value="Genomic_DNA"/>
</dbReference>
<dbReference type="AlphaFoldDB" id="A0A6B9V931"/>
<sequence>MLFFFVVMNKEQVHLSFVMLFLSPFIHLAASVPTIRVCCLLTSPKASLIHSLLHSIFKPHGIAYFYLTSLFEEFIKSWESRIHVVQMFSNIV</sequence>
<dbReference type="Proteomes" id="UP000464620">
    <property type="component" value="Chromosome B09"/>
</dbReference>
<name>A0A6B9V931_ARAHY</name>
<accession>A0A6B9V931</accession>
<organism evidence="1 2">
    <name type="scientific">Arachis hypogaea</name>
    <name type="common">Peanut</name>
    <dbReference type="NCBI Taxonomy" id="3818"/>
    <lineage>
        <taxon>Eukaryota</taxon>
        <taxon>Viridiplantae</taxon>
        <taxon>Streptophyta</taxon>
        <taxon>Embryophyta</taxon>
        <taxon>Tracheophyta</taxon>
        <taxon>Spermatophyta</taxon>
        <taxon>Magnoliopsida</taxon>
        <taxon>eudicotyledons</taxon>
        <taxon>Gunneridae</taxon>
        <taxon>Pentapetalae</taxon>
        <taxon>rosids</taxon>
        <taxon>fabids</taxon>
        <taxon>Fabales</taxon>
        <taxon>Fabaceae</taxon>
        <taxon>Papilionoideae</taxon>
        <taxon>50 kb inversion clade</taxon>
        <taxon>dalbergioids sensu lato</taxon>
        <taxon>Dalbergieae</taxon>
        <taxon>Pterocarpus clade</taxon>
        <taxon>Arachis</taxon>
    </lineage>
</organism>